<evidence type="ECO:0000256" key="6">
    <source>
        <dbReference type="ARBA" id="ARBA00023316"/>
    </source>
</evidence>
<evidence type="ECO:0000256" key="1">
    <source>
        <dbReference type="ARBA" id="ARBA00004752"/>
    </source>
</evidence>
<evidence type="ECO:0000256" key="5">
    <source>
        <dbReference type="ARBA" id="ARBA00022984"/>
    </source>
</evidence>
<keyword evidence="6 7" id="KW-0961">Cell wall biogenesis/degradation</keyword>
<accession>A0A371B721</accession>
<dbReference type="Pfam" id="PF20142">
    <property type="entry name" value="Scaffold"/>
    <property type="match status" value="1"/>
</dbReference>
<dbReference type="PANTHER" id="PTHR41533">
    <property type="entry name" value="L,D-TRANSPEPTIDASE HI_1667-RELATED"/>
    <property type="match status" value="1"/>
</dbReference>
<dbReference type="Proteomes" id="UP000263993">
    <property type="component" value="Unassembled WGS sequence"/>
</dbReference>
<dbReference type="Pfam" id="PF03734">
    <property type="entry name" value="YkuD"/>
    <property type="match status" value="1"/>
</dbReference>
<dbReference type="GO" id="GO:0004180">
    <property type="term" value="F:carboxypeptidase activity"/>
    <property type="evidence" value="ECO:0007669"/>
    <property type="project" value="UniProtKB-ARBA"/>
</dbReference>
<evidence type="ECO:0000256" key="8">
    <source>
        <dbReference type="SAM" id="MobiDB-lite"/>
    </source>
</evidence>
<comment type="pathway">
    <text evidence="1 7">Cell wall biogenesis; peptidoglycan biosynthesis.</text>
</comment>
<dbReference type="InterPro" id="IPR005490">
    <property type="entry name" value="LD_TPept_cat_dom"/>
</dbReference>
<keyword evidence="4 7" id="KW-0133">Cell shape</keyword>
<dbReference type="SUPFAM" id="SSF141523">
    <property type="entry name" value="L,D-transpeptidase catalytic domain-like"/>
    <property type="match status" value="1"/>
</dbReference>
<dbReference type="GO" id="GO:0071555">
    <property type="term" value="P:cell wall organization"/>
    <property type="evidence" value="ECO:0007669"/>
    <property type="project" value="UniProtKB-UniRule"/>
</dbReference>
<organism evidence="11 12">
    <name type="scientific">Undibacter mobilis</name>
    <dbReference type="NCBI Taxonomy" id="2292256"/>
    <lineage>
        <taxon>Bacteria</taxon>
        <taxon>Pseudomonadati</taxon>
        <taxon>Pseudomonadota</taxon>
        <taxon>Alphaproteobacteria</taxon>
        <taxon>Hyphomicrobiales</taxon>
        <taxon>Nitrobacteraceae</taxon>
        <taxon>Undibacter</taxon>
    </lineage>
</organism>
<feature type="active site" description="Nucleophile" evidence="7">
    <location>
        <position position="578"/>
    </location>
</feature>
<feature type="chain" id="PRO_5016920086" evidence="9">
    <location>
        <begin position="31"/>
        <end position="707"/>
    </location>
</feature>
<dbReference type="InterPro" id="IPR036365">
    <property type="entry name" value="PGBD-like_sf"/>
</dbReference>
<gene>
    <name evidence="11" type="ORF">DXH78_01500</name>
</gene>
<comment type="caution">
    <text evidence="11">The sequence shown here is derived from an EMBL/GenBank/DDBJ whole genome shotgun (WGS) entry which is preliminary data.</text>
</comment>
<dbReference type="Gene3D" id="2.40.440.10">
    <property type="entry name" value="L,D-transpeptidase catalytic domain-like"/>
    <property type="match status" value="1"/>
</dbReference>
<evidence type="ECO:0000256" key="2">
    <source>
        <dbReference type="ARBA" id="ARBA00005992"/>
    </source>
</evidence>
<dbReference type="InterPro" id="IPR038063">
    <property type="entry name" value="Transpep_catalytic_dom"/>
</dbReference>
<keyword evidence="9" id="KW-0732">Signal</keyword>
<evidence type="ECO:0000313" key="11">
    <source>
        <dbReference type="EMBL" id="RDV03378.1"/>
    </source>
</evidence>
<comment type="similarity">
    <text evidence="2">Belongs to the YkuD family.</text>
</comment>
<dbReference type="SUPFAM" id="SSF47090">
    <property type="entry name" value="PGBD-like"/>
    <property type="match status" value="1"/>
</dbReference>
<dbReference type="UniPathway" id="UPA00219"/>
<feature type="region of interest" description="Disordered" evidence="8">
    <location>
        <begin position="311"/>
        <end position="338"/>
    </location>
</feature>
<dbReference type="GO" id="GO:0009252">
    <property type="term" value="P:peptidoglycan biosynthetic process"/>
    <property type="evidence" value="ECO:0007669"/>
    <property type="project" value="UniProtKB-UniPathway"/>
</dbReference>
<dbReference type="RefSeq" id="WP_115515403.1">
    <property type="nucleotide sequence ID" value="NZ_QRGO01000001.1"/>
</dbReference>
<keyword evidence="12" id="KW-1185">Reference proteome</keyword>
<dbReference type="AlphaFoldDB" id="A0A371B721"/>
<dbReference type="PROSITE" id="PS52029">
    <property type="entry name" value="LD_TPASE"/>
    <property type="match status" value="1"/>
</dbReference>
<feature type="region of interest" description="Disordered" evidence="8">
    <location>
        <begin position="54"/>
        <end position="134"/>
    </location>
</feature>
<evidence type="ECO:0000256" key="3">
    <source>
        <dbReference type="ARBA" id="ARBA00022679"/>
    </source>
</evidence>
<dbReference type="InterPro" id="IPR036366">
    <property type="entry name" value="PGBDSf"/>
</dbReference>
<protein>
    <submittedName>
        <fullName evidence="11">Murein L,D-transpeptidase</fullName>
    </submittedName>
</protein>
<dbReference type="CDD" id="cd16913">
    <property type="entry name" value="YkuD_like"/>
    <property type="match status" value="1"/>
</dbReference>
<dbReference type="Gene3D" id="1.10.101.10">
    <property type="entry name" value="PGBD-like superfamily/PGBD"/>
    <property type="match status" value="1"/>
</dbReference>
<dbReference type="GO" id="GO:0008360">
    <property type="term" value="P:regulation of cell shape"/>
    <property type="evidence" value="ECO:0007669"/>
    <property type="project" value="UniProtKB-UniRule"/>
</dbReference>
<evidence type="ECO:0000259" key="10">
    <source>
        <dbReference type="PROSITE" id="PS52029"/>
    </source>
</evidence>
<feature type="domain" description="L,D-TPase catalytic" evidence="10">
    <location>
        <begin position="444"/>
        <end position="607"/>
    </location>
</feature>
<evidence type="ECO:0000313" key="12">
    <source>
        <dbReference type="Proteomes" id="UP000263993"/>
    </source>
</evidence>
<proteinExistence type="inferred from homology"/>
<reference evidence="12" key="1">
    <citation type="submission" date="2018-08" db="EMBL/GenBank/DDBJ databases">
        <authorList>
            <person name="Kim S.-J."/>
            <person name="Jung G.-Y."/>
        </authorList>
    </citation>
    <scope>NUCLEOTIDE SEQUENCE [LARGE SCALE GENOMIC DNA]</scope>
    <source>
        <strain evidence="12">GY_H</strain>
    </source>
</reference>
<dbReference type="InterPro" id="IPR045380">
    <property type="entry name" value="LD_TPept_scaffold_dom"/>
</dbReference>
<feature type="active site" description="Proton donor/acceptor" evidence="7">
    <location>
        <position position="559"/>
    </location>
</feature>
<sequence>MRKSRFERLLAGTVLALTTATVTTATPSFAAPDGIRQVAPLPPSLNGVRVIQRRPEPAQDQVRVDPPAPVPMPPEVRREAPRPEPVRLETPRQELTHPEPVRQEPARVETPRQDPARQEPVSAEPARAEAPRDSGVIASALDKIFGVSDAQIADRLRATMAGSKADKGDSERKAVESFYAARNYAPVWIRDGRLTGGAKSAVLRMKNAQGDALEPADYPVPDFAHANGADQLAAADLKLTLAALDYARHLSLGRIAPTRVTAEVDYGKRDMDNADALRKLADARDANTAFDGFEPPHQAYKALKRKLADMRNAGPRADASERIAGGPAIKPGDKDGRVPQLRERLNVRLAVQGPRTTQVRDPRTGRMKTVKVAGEDPKAAELVYDRALFNAIKNVQARADIKPTGVIDNKTIAAINGPTQQQQIDTVMANMERWRWLPRNLSANYVMVNVPDYTLKVVRDNNVVWRTRIVAGKPQTPTPLLTAAMDNVVVNPSWYVPQSIIQNELLPQYASDPNIFDRMGLEVKRGADGHINVVQPPGMANALGRIKFNFPNKYQVYLHDTPEKRLFAADKRAFSHGCMRVENPTKFGEVMLAMAIPGPTPTQPQIERLVGHEEKTFKMVNRPMVHLTYQSAFVDDDGKLQMRDDIYGFDKRIHAIMTSDERRVADVAPPQDKSRDLATMKSNQEILGRVERREAGNPFSFFEKIFR</sequence>
<dbReference type="EMBL" id="QRGO01000001">
    <property type="protein sequence ID" value="RDV03378.1"/>
    <property type="molecule type" value="Genomic_DNA"/>
</dbReference>
<name>A0A371B721_9BRAD</name>
<keyword evidence="3" id="KW-0808">Transferase</keyword>
<evidence type="ECO:0000256" key="7">
    <source>
        <dbReference type="PROSITE-ProRule" id="PRU01373"/>
    </source>
</evidence>
<feature type="compositionally biased region" description="Basic and acidic residues" evidence="8">
    <location>
        <begin position="75"/>
        <end position="117"/>
    </location>
</feature>
<dbReference type="PANTHER" id="PTHR41533:SF2">
    <property type="entry name" value="BLR7131 PROTEIN"/>
    <property type="match status" value="1"/>
</dbReference>
<keyword evidence="5 7" id="KW-0573">Peptidoglycan synthesis</keyword>
<dbReference type="OrthoDB" id="9778545at2"/>
<feature type="signal peptide" evidence="9">
    <location>
        <begin position="1"/>
        <end position="30"/>
    </location>
</feature>
<dbReference type="GO" id="GO:0016740">
    <property type="term" value="F:transferase activity"/>
    <property type="evidence" value="ECO:0007669"/>
    <property type="project" value="UniProtKB-KW"/>
</dbReference>
<evidence type="ECO:0000256" key="9">
    <source>
        <dbReference type="SAM" id="SignalP"/>
    </source>
</evidence>
<dbReference type="InterPro" id="IPR052905">
    <property type="entry name" value="LD-transpeptidase_YkuD-like"/>
</dbReference>
<evidence type="ECO:0000256" key="4">
    <source>
        <dbReference type="ARBA" id="ARBA00022960"/>
    </source>
</evidence>